<dbReference type="AlphaFoldDB" id="A0A2S9XIZ4"/>
<dbReference type="InterPro" id="IPR003140">
    <property type="entry name" value="PLipase/COase/thioEstase"/>
</dbReference>
<dbReference type="SUPFAM" id="SSF53474">
    <property type="entry name" value="alpha/beta-Hydrolases"/>
    <property type="match status" value="1"/>
</dbReference>
<evidence type="ECO:0000256" key="2">
    <source>
        <dbReference type="ARBA" id="ARBA00022801"/>
    </source>
</evidence>
<comment type="caution">
    <text evidence="5">The sequence shown here is derived from an EMBL/GenBank/DDBJ whole genome shotgun (WGS) entry which is preliminary data.</text>
</comment>
<evidence type="ECO:0000313" key="5">
    <source>
        <dbReference type="EMBL" id="PRP92651.1"/>
    </source>
</evidence>
<feature type="compositionally biased region" description="Low complexity" evidence="3">
    <location>
        <begin position="29"/>
        <end position="48"/>
    </location>
</feature>
<dbReference type="Gene3D" id="3.40.50.1820">
    <property type="entry name" value="alpha/beta hydrolase"/>
    <property type="match status" value="1"/>
</dbReference>
<evidence type="ECO:0000256" key="1">
    <source>
        <dbReference type="ARBA" id="ARBA00022729"/>
    </source>
</evidence>
<evidence type="ECO:0000259" key="4">
    <source>
        <dbReference type="Pfam" id="PF02230"/>
    </source>
</evidence>
<evidence type="ECO:0000256" key="3">
    <source>
        <dbReference type="SAM" id="MobiDB-lite"/>
    </source>
</evidence>
<dbReference type="EMBL" id="PVNK01000207">
    <property type="protein sequence ID" value="PRP92651.1"/>
    <property type="molecule type" value="Genomic_DNA"/>
</dbReference>
<dbReference type="InterPro" id="IPR050955">
    <property type="entry name" value="Plant_Biomass_Hydrol_Est"/>
</dbReference>
<dbReference type="InterPro" id="IPR029058">
    <property type="entry name" value="AB_hydrolase_fold"/>
</dbReference>
<keyword evidence="6" id="KW-1185">Reference proteome</keyword>
<name>A0A2S9XIZ4_9BACT</name>
<protein>
    <submittedName>
        <fullName evidence="5">Putative hydrolase</fullName>
    </submittedName>
</protein>
<gene>
    <name evidence="5" type="ORF">ENSA5_48330</name>
</gene>
<dbReference type="PANTHER" id="PTHR43037:SF5">
    <property type="entry name" value="FERULOYL ESTERASE"/>
    <property type="match status" value="1"/>
</dbReference>
<accession>A0A2S9XIZ4</accession>
<dbReference type="Proteomes" id="UP000237968">
    <property type="component" value="Unassembled WGS sequence"/>
</dbReference>
<dbReference type="Pfam" id="PF02230">
    <property type="entry name" value="Abhydrolase_2"/>
    <property type="match status" value="1"/>
</dbReference>
<keyword evidence="2 5" id="KW-0378">Hydrolase</keyword>
<dbReference type="PROSITE" id="PS51257">
    <property type="entry name" value="PROKAR_LIPOPROTEIN"/>
    <property type="match status" value="1"/>
</dbReference>
<sequence>MHRLITGLGLCLAIVACEARTPEPKVEQPAEQSPPAARSPQPAGASAAEPAVDDELPQVAGIHYLELVTAGADPEAELPMIVALHGLGDTPEGFRGLLAGFDRPVRVILPRALDPHEPGWSWFPLRAADEDIEQLAQGIADAARRLAPAIARLSVDRPTTGKPIVVGFSQGGMLSFTLAVHHPELFSAAFPVGGWLPEPLWPSAKVDAGAAPPIVAFHGDADRAVRYEPTKAAVEQLEQAGYRVELRTYEGVGHAIPQPMHADLMSALRAALDRSE</sequence>
<keyword evidence="1" id="KW-0732">Signal</keyword>
<dbReference type="RefSeq" id="WP_181198090.1">
    <property type="nucleotide sequence ID" value="NZ_PVNK01000207.1"/>
</dbReference>
<proteinExistence type="predicted"/>
<dbReference type="GO" id="GO:0016787">
    <property type="term" value="F:hydrolase activity"/>
    <property type="evidence" value="ECO:0007669"/>
    <property type="project" value="UniProtKB-KW"/>
</dbReference>
<organism evidence="5 6">
    <name type="scientific">Enhygromyxa salina</name>
    <dbReference type="NCBI Taxonomy" id="215803"/>
    <lineage>
        <taxon>Bacteria</taxon>
        <taxon>Pseudomonadati</taxon>
        <taxon>Myxococcota</taxon>
        <taxon>Polyangia</taxon>
        <taxon>Nannocystales</taxon>
        <taxon>Nannocystaceae</taxon>
        <taxon>Enhygromyxa</taxon>
    </lineage>
</organism>
<dbReference type="PANTHER" id="PTHR43037">
    <property type="entry name" value="UNNAMED PRODUCT-RELATED"/>
    <property type="match status" value="1"/>
</dbReference>
<reference evidence="5 6" key="1">
    <citation type="submission" date="2018-03" db="EMBL/GenBank/DDBJ databases">
        <title>Draft Genome Sequences of the Obligatory Marine Myxobacteria Enhygromyxa salina SWB005.</title>
        <authorList>
            <person name="Poehlein A."/>
            <person name="Moghaddam J.A."/>
            <person name="Harms H."/>
            <person name="Alanjari M."/>
            <person name="Koenig G.M."/>
            <person name="Daniel R."/>
            <person name="Schaeberle T.F."/>
        </authorList>
    </citation>
    <scope>NUCLEOTIDE SEQUENCE [LARGE SCALE GENOMIC DNA]</scope>
    <source>
        <strain evidence="5 6">SWB005</strain>
    </source>
</reference>
<feature type="domain" description="Phospholipase/carboxylesterase/thioesterase" evidence="4">
    <location>
        <begin position="71"/>
        <end position="268"/>
    </location>
</feature>
<evidence type="ECO:0000313" key="6">
    <source>
        <dbReference type="Proteomes" id="UP000237968"/>
    </source>
</evidence>
<feature type="region of interest" description="Disordered" evidence="3">
    <location>
        <begin position="24"/>
        <end position="50"/>
    </location>
</feature>